<dbReference type="SUPFAM" id="SSF54791">
    <property type="entry name" value="Eukaryotic type KH-domain (KH-domain type I)"/>
    <property type="match status" value="1"/>
</dbReference>
<dbReference type="GO" id="GO:0006402">
    <property type="term" value="P:mRNA catabolic process"/>
    <property type="evidence" value="ECO:0007669"/>
    <property type="project" value="UniProtKB-UniRule"/>
</dbReference>
<keyword evidence="10" id="KW-1185">Reference proteome</keyword>
<dbReference type="STRING" id="1393034.HMPREF3192_01040"/>
<comment type="caution">
    <text evidence="9">The sequence shown here is derived from an EMBL/GenBank/DDBJ whole genome shotgun (WGS) entry which is preliminary data.</text>
</comment>
<dbReference type="EMBL" id="LSCR01000029">
    <property type="protein sequence ID" value="KXB33811.1"/>
    <property type="molecule type" value="Genomic_DNA"/>
</dbReference>
<dbReference type="InterPro" id="IPR006674">
    <property type="entry name" value="HD_domain"/>
</dbReference>
<dbReference type="RefSeq" id="WP_066305821.1">
    <property type="nucleotide sequence ID" value="NZ_KQ959507.1"/>
</dbReference>
<keyword evidence="2 5" id="KW-0255">Endonuclease</keyword>
<dbReference type="SMART" id="SM00322">
    <property type="entry name" value="KH"/>
    <property type="match status" value="1"/>
</dbReference>
<protein>
    <recommendedName>
        <fullName evidence="5 6">Ribonuclease Y</fullName>
        <shortName evidence="5">RNase Y</shortName>
        <ecNumber evidence="5 6">3.1.-.-</ecNumber>
    </recommendedName>
</protein>
<reference evidence="10" key="1">
    <citation type="submission" date="2016-01" db="EMBL/GenBank/DDBJ databases">
        <authorList>
            <person name="Mitreva M."/>
            <person name="Pepin K.H."/>
            <person name="Mihindukulasuriya K.A."/>
            <person name="Fulton R."/>
            <person name="Fronick C."/>
            <person name="O'Laughlin M."/>
            <person name="Miner T."/>
            <person name="Herter B."/>
            <person name="Rosa B.A."/>
            <person name="Cordes M."/>
            <person name="Tomlinson C."/>
            <person name="Wollam A."/>
            <person name="Palsikar V.B."/>
            <person name="Mardis E.R."/>
            <person name="Wilson R.K."/>
        </authorList>
    </citation>
    <scope>NUCLEOTIDE SEQUENCE [LARGE SCALE GENOMIC DNA]</scope>
    <source>
        <strain evidence="10">DNF00019</strain>
    </source>
</reference>
<dbReference type="InterPro" id="IPR004088">
    <property type="entry name" value="KH_dom_type_1"/>
</dbReference>
<dbReference type="GO" id="GO:0004521">
    <property type="term" value="F:RNA endonuclease activity"/>
    <property type="evidence" value="ECO:0007669"/>
    <property type="project" value="UniProtKB-UniRule"/>
</dbReference>
<dbReference type="EC" id="3.1.-.-" evidence="5 6"/>
<comment type="similarity">
    <text evidence="5">Belongs to the RNase Y family.</text>
</comment>
<evidence type="ECO:0000256" key="2">
    <source>
        <dbReference type="ARBA" id="ARBA00022759"/>
    </source>
</evidence>
<keyword evidence="1 5" id="KW-0540">Nuclease</keyword>
<dbReference type="PANTHER" id="PTHR12826">
    <property type="entry name" value="RIBONUCLEASE Y"/>
    <property type="match status" value="1"/>
</dbReference>
<dbReference type="Pfam" id="PF01966">
    <property type="entry name" value="HD"/>
    <property type="match status" value="1"/>
</dbReference>
<dbReference type="AlphaFoldDB" id="A0A133XS98"/>
<dbReference type="CDD" id="cd22431">
    <property type="entry name" value="KH-I_RNaseY"/>
    <property type="match status" value="1"/>
</dbReference>
<evidence type="ECO:0000313" key="10">
    <source>
        <dbReference type="Proteomes" id="UP000070675"/>
    </source>
</evidence>
<dbReference type="PATRIC" id="fig|1393034.3.peg.1004"/>
<proteinExistence type="inferred from homology"/>
<comment type="function">
    <text evidence="5">Endoribonuclease that initiates mRNA decay.</text>
</comment>
<dbReference type="GO" id="GO:0016787">
    <property type="term" value="F:hydrolase activity"/>
    <property type="evidence" value="ECO:0007669"/>
    <property type="project" value="UniProtKB-KW"/>
</dbReference>
<feature type="domain" description="HD" evidence="8">
    <location>
        <begin position="342"/>
        <end position="435"/>
    </location>
</feature>
<keyword evidence="4 5" id="KW-0694">RNA-binding</keyword>
<dbReference type="SMART" id="SM00471">
    <property type="entry name" value="HDc"/>
    <property type="match status" value="1"/>
</dbReference>
<evidence type="ECO:0000259" key="8">
    <source>
        <dbReference type="PROSITE" id="PS51831"/>
    </source>
</evidence>
<dbReference type="InterPro" id="IPR022711">
    <property type="entry name" value="RNase_Y_N"/>
</dbReference>
<dbReference type="PROSITE" id="PS50084">
    <property type="entry name" value="KH_TYPE_1"/>
    <property type="match status" value="1"/>
</dbReference>
<accession>A0A133XS98</accession>
<dbReference type="SUPFAM" id="SSF109604">
    <property type="entry name" value="HD-domain/PDEase-like"/>
    <property type="match status" value="1"/>
</dbReference>
<dbReference type="InterPro" id="IPR006675">
    <property type="entry name" value="HDIG_dom"/>
</dbReference>
<evidence type="ECO:0000256" key="6">
    <source>
        <dbReference type="NCBIfam" id="TIGR03319"/>
    </source>
</evidence>
<feature type="region of interest" description="Disordered" evidence="7">
    <location>
        <begin position="83"/>
        <end position="115"/>
    </location>
</feature>
<dbReference type="InterPro" id="IPR017705">
    <property type="entry name" value="Ribonuclease_Y"/>
</dbReference>
<dbReference type="Proteomes" id="UP000070675">
    <property type="component" value="Unassembled WGS sequence"/>
</dbReference>
<evidence type="ECO:0000256" key="3">
    <source>
        <dbReference type="ARBA" id="ARBA00022801"/>
    </source>
</evidence>
<name>A0A133XS98_9ACTN</name>
<evidence type="ECO:0000256" key="5">
    <source>
        <dbReference type="HAMAP-Rule" id="MF_00335"/>
    </source>
</evidence>
<dbReference type="Gene3D" id="3.30.1370.10">
    <property type="entry name" value="K Homology domain, type 1"/>
    <property type="match status" value="1"/>
</dbReference>
<dbReference type="CDD" id="cd00077">
    <property type="entry name" value="HDc"/>
    <property type="match status" value="1"/>
</dbReference>
<dbReference type="InterPro" id="IPR004087">
    <property type="entry name" value="KH_dom"/>
</dbReference>
<dbReference type="Pfam" id="PF12072">
    <property type="entry name" value="RNase_Y_N"/>
    <property type="match status" value="1"/>
</dbReference>
<evidence type="ECO:0000256" key="7">
    <source>
        <dbReference type="SAM" id="MobiDB-lite"/>
    </source>
</evidence>
<dbReference type="PROSITE" id="PS51831">
    <property type="entry name" value="HD"/>
    <property type="match status" value="1"/>
</dbReference>
<dbReference type="GO" id="GO:0003723">
    <property type="term" value="F:RNA binding"/>
    <property type="evidence" value="ECO:0007669"/>
    <property type="project" value="UniProtKB-UniRule"/>
</dbReference>
<dbReference type="PANTHER" id="PTHR12826:SF15">
    <property type="entry name" value="RIBONUCLEASE Y"/>
    <property type="match status" value="1"/>
</dbReference>
<evidence type="ECO:0000313" key="9">
    <source>
        <dbReference type="EMBL" id="KXB33811.1"/>
    </source>
</evidence>
<dbReference type="Gene3D" id="1.10.3210.10">
    <property type="entry name" value="Hypothetical protein af1432"/>
    <property type="match status" value="1"/>
</dbReference>
<gene>
    <name evidence="5" type="primary">rny</name>
    <name evidence="9" type="ORF">HMPREF3192_01040</name>
</gene>
<dbReference type="InterPro" id="IPR036612">
    <property type="entry name" value="KH_dom_type_1_sf"/>
</dbReference>
<dbReference type="OrthoDB" id="9803205at2"/>
<dbReference type="GO" id="GO:0005886">
    <property type="term" value="C:plasma membrane"/>
    <property type="evidence" value="ECO:0007669"/>
    <property type="project" value="UniProtKB-UniRule"/>
</dbReference>
<dbReference type="NCBIfam" id="TIGR00277">
    <property type="entry name" value="HDIG"/>
    <property type="match status" value="1"/>
</dbReference>
<organism evidence="9 10">
    <name type="scientific">Atopobium deltae</name>
    <dbReference type="NCBI Taxonomy" id="1393034"/>
    <lineage>
        <taxon>Bacteria</taxon>
        <taxon>Bacillati</taxon>
        <taxon>Actinomycetota</taxon>
        <taxon>Coriobacteriia</taxon>
        <taxon>Coriobacteriales</taxon>
        <taxon>Atopobiaceae</taxon>
        <taxon>Atopobium</taxon>
    </lineage>
</organism>
<sequence>MDLLSILIGVVCLSVGAAIAYFFSNSAHSARVQAANAQIKSAEEQVKNAEVSAKKIGEDAARQAETTKKEALLEAKEEILKLKQASEQENRQRKHELHSMENRIMQREESLDRRNDALDKREHQLSSLQGQLDRRRNDLNSVIAKQTAELERIATLSTDDAHKELLEKVRKQSVKEEAQILRDSEMRVRAEAEKTAREILSTAIQRCAADQAGDITVTTVHIPSDDLKGRIIGREGRNIRTFEQISGVSLVIDDTPETVVLSSFDPVRRETARVTLENLIADGRIHPARIEEMYKKAEELVAQRVQEAGEQAAFDSGIHDFHPEIIKILGKLRYRTSYGQNVLQHCVQVGELAALMASELGVDPVIAKRAGLLHDIGKAIDHEVEGPHAVIGADFARRYGERPEVVHAIEAHHADIEPNTVFDMLVQAADAVSAARPGARRESAEMYIKRLEKLETISNAHDGVERTYAMQAGRELHVMVEPEKISDAEATVLAHDIAQQIEEEVQYPGQVRVVVIRESRAVDVAK</sequence>
<dbReference type="HAMAP" id="MF_00335">
    <property type="entry name" value="RNase_Y"/>
    <property type="match status" value="1"/>
</dbReference>
<keyword evidence="3 5" id="KW-0378">Hydrolase</keyword>
<evidence type="ECO:0000256" key="1">
    <source>
        <dbReference type="ARBA" id="ARBA00022722"/>
    </source>
</evidence>
<evidence type="ECO:0000256" key="4">
    <source>
        <dbReference type="ARBA" id="ARBA00022884"/>
    </source>
</evidence>
<dbReference type="InterPro" id="IPR003607">
    <property type="entry name" value="HD/PDEase_dom"/>
</dbReference>
<dbReference type="NCBIfam" id="TIGR03319">
    <property type="entry name" value="RNase_Y"/>
    <property type="match status" value="1"/>
</dbReference>
<dbReference type="Pfam" id="PF00013">
    <property type="entry name" value="KH_1"/>
    <property type="match status" value="1"/>
</dbReference>